<accession>A0AAD3Y3Q1</accession>
<reference evidence="2" key="1">
    <citation type="submission" date="2023-05" db="EMBL/GenBank/DDBJ databases">
        <title>Nepenthes gracilis genome sequencing.</title>
        <authorList>
            <person name="Fukushima K."/>
        </authorList>
    </citation>
    <scope>NUCLEOTIDE SEQUENCE</scope>
    <source>
        <strain evidence="2">SING2019-196</strain>
    </source>
</reference>
<evidence type="ECO:0000313" key="3">
    <source>
        <dbReference type="Proteomes" id="UP001279734"/>
    </source>
</evidence>
<organism evidence="2 3">
    <name type="scientific">Nepenthes gracilis</name>
    <name type="common">Slender pitcher plant</name>
    <dbReference type="NCBI Taxonomy" id="150966"/>
    <lineage>
        <taxon>Eukaryota</taxon>
        <taxon>Viridiplantae</taxon>
        <taxon>Streptophyta</taxon>
        <taxon>Embryophyta</taxon>
        <taxon>Tracheophyta</taxon>
        <taxon>Spermatophyta</taxon>
        <taxon>Magnoliopsida</taxon>
        <taxon>eudicotyledons</taxon>
        <taxon>Gunneridae</taxon>
        <taxon>Pentapetalae</taxon>
        <taxon>Caryophyllales</taxon>
        <taxon>Nepenthaceae</taxon>
        <taxon>Nepenthes</taxon>
    </lineage>
</organism>
<evidence type="ECO:0000256" key="1">
    <source>
        <dbReference type="SAM" id="MobiDB-lite"/>
    </source>
</evidence>
<keyword evidence="3" id="KW-1185">Reference proteome</keyword>
<proteinExistence type="predicted"/>
<protein>
    <submittedName>
        <fullName evidence="2">Uncharacterized protein</fullName>
    </submittedName>
</protein>
<evidence type="ECO:0000313" key="2">
    <source>
        <dbReference type="EMBL" id="GMH28108.1"/>
    </source>
</evidence>
<sequence>MGTTQLSEQRESSWISTHSAHPRSVSLSTLVRALAAGNNFPEVQEKQISDPNFQYQHSISLLRTLKE</sequence>
<name>A0AAD3Y3Q1_NEPGR</name>
<feature type="region of interest" description="Disordered" evidence="1">
    <location>
        <begin position="1"/>
        <end position="22"/>
    </location>
</feature>
<dbReference type="Proteomes" id="UP001279734">
    <property type="component" value="Unassembled WGS sequence"/>
</dbReference>
<gene>
    <name evidence="2" type="ORF">Nepgr_029951</name>
</gene>
<dbReference type="AlphaFoldDB" id="A0AAD3Y3Q1"/>
<dbReference type="EMBL" id="BSYO01000034">
    <property type="protein sequence ID" value="GMH28108.1"/>
    <property type="molecule type" value="Genomic_DNA"/>
</dbReference>
<comment type="caution">
    <text evidence="2">The sequence shown here is derived from an EMBL/GenBank/DDBJ whole genome shotgun (WGS) entry which is preliminary data.</text>
</comment>